<evidence type="ECO:0008006" key="4">
    <source>
        <dbReference type="Google" id="ProtNLM"/>
    </source>
</evidence>
<dbReference type="STRING" id="1839801.Dform_00980"/>
<feature type="transmembrane region" description="Helical" evidence="1">
    <location>
        <begin position="12"/>
        <end position="33"/>
    </location>
</feature>
<proteinExistence type="predicted"/>
<evidence type="ECO:0000313" key="2">
    <source>
        <dbReference type="EMBL" id="APV44321.1"/>
    </source>
</evidence>
<organism evidence="2 3">
    <name type="scientific">Dehalogenimonas formicexedens</name>
    <dbReference type="NCBI Taxonomy" id="1839801"/>
    <lineage>
        <taxon>Bacteria</taxon>
        <taxon>Bacillati</taxon>
        <taxon>Chloroflexota</taxon>
        <taxon>Dehalococcoidia</taxon>
        <taxon>Dehalococcoidales</taxon>
        <taxon>Dehalococcoidaceae</taxon>
        <taxon>Dehalogenimonas</taxon>
    </lineage>
</organism>
<dbReference type="EMBL" id="CP018258">
    <property type="protein sequence ID" value="APV44321.1"/>
    <property type="molecule type" value="Genomic_DNA"/>
</dbReference>
<feature type="transmembrane region" description="Helical" evidence="1">
    <location>
        <begin position="45"/>
        <end position="61"/>
    </location>
</feature>
<gene>
    <name evidence="2" type="ORF">Dform_00980</name>
</gene>
<sequence>MVLSAASIIIQYHIFLAFALVVAALLGLAIRALVKRKWLPPFLDAPEYLIIAVLVVIYVFANV</sequence>
<reference evidence="3" key="1">
    <citation type="submission" date="2016-11" db="EMBL/GenBank/DDBJ databases">
        <title>Dehalogenimonas formicexedens sp. nov., a chlorinated alkane respiring bacterium isolated from contaminated groundwater.</title>
        <authorList>
            <person name="Key T.A."/>
            <person name="Bowman K.S."/>
            <person name="Lee I."/>
            <person name="Chun J."/>
            <person name="Albuquerque L."/>
            <person name="da Costa M.S."/>
            <person name="Rainey F.A."/>
            <person name="Moe W.M."/>
        </authorList>
    </citation>
    <scope>NUCLEOTIDE SEQUENCE [LARGE SCALE GENOMIC DNA]</scope>
    <source>
        <strain evidence="3">NSZ-14</strain>
    </source>
</reference>
<name>A0A1P8F771_9CHLR</name>
<evidence type="ECO:0000256" key="1">
    <source>
        <dbReference type="SAM" id="Phobius"/>
    </source>
</evidence>
<keyword evidence="3" id="KW-1185">Reference proteome</keyword>
<keyword evidence="1" id="KW-1133">Transmembrane helix</keyword>
<protein>
    <recommendedName>
        <fullName evidence="4">DUF1656 domain-containing protein</fullName>
    </recommendedName>
</protein>
<dbReference type="RefSeq" id="WP_076004016.1">
    <property type="nucleotide sequence ID" value="NZ_CP018258.1"/>
</dbReference>
<accession>A0A1P8F771</accession>
<keyword evidence="1" id="KW-0472">Membrane</keyword>
<dbReference type="Proteomes" id="UP000185934">
    <property type="component" value="Chromosome"/>
</dbReference>
<keyword evidence="1" id="KW-0812">Transmembrane</keyword>
<dbReference type="AlphaFoldDB" id="A0A1P8F771"/>
<dbReference type="KEGG" id="dfo:Dform_00980"/>
<evidence type="ECO:0000313" key="3">
    <source>
        <dbReference type="Proteomes" id="UP000185934"/>
    </source>
</evidence>